<dbReference type="Pfam" id="PF00270">
    <property type="entry name" value="DEAD"/>
    <property type="match status" value="1"/>
</dbReference>
<dbReference type="GO" id="GO:0005524">
    <property type="term" value="F:ATP binding"/>
    <property type="evidence" value="ECO:0007669"/>
    <property type="project" value="InterPro"/>
</dbReference>
<proteinExistence type="predicted"/>
<keyword evidence="1" id="KW-0963">Cytoplasm</keyword>
<dbReference type="PROSITE" id="PS00039">
    <property type="entry name" value="DEAD_ATP_HELICASE"/>
    <property type="match status" value="1"/>
</dbReference>
<dbReference type="InterPro" id="IPR011545">
    <property type="entry name" value="DEAD/DEAH_box_helicase_dom"/>
</dbReference>
<gene>
    <name evidence="3" type="ORF">AB205_0121680</name>
</gene>
<dbReference type="OrthoDB" id="196131at2759"/>
<dbReference type="Gene3D" id="3.40.50.300">
    <property type="entry name" value="P-loop containing nucleotide triphosphate hydrolases"/>
    <property type="match status" value="2"/>
</dbReference>
<dbReference type="PANTHER" id="PTHR47958">
    <property type="entry name" value="ATP-DEPENDENT RNA HELICASE DBP3"/>
    <property type="match status" value="1"/>
</dbReference>
<sequence length="74" mass="8568">MVHLNHQPYLECGDGPICLVLAPTRELAQQTGKTNLRRCTYLLLDEADRMLNMGFEPQTRKIVDQIRPDRQTLM</sequence>
<evidence type="ECO:0000259" key="2">
    <source>
        <dbReference type="Pfam" id="PF00270"/>
    </source>
</evidence>
<dbReference type="AlphaFoldDB" id="A0A2G9RSN2"/>
<dbReference type="EMBL" id="KV929968">
    <property type="protein sequence ID" value="PIO30241.1"/>
    <property type="molecule type" value="Genomic_DNA"/>
</dbReference>
<dbReference type="GO" id="GO:0003676">
    <property type="term" value="F:nucleic acid binding"/>
    <property type="evidence" value="ECO:0007669"/>
    <property type="project" value="InterPro"/>
</dbReference>
<dbReference type="SUPFAM" id="SSF52540">
    <property type="entry name" value="P-loop containing nucleoside triphosphate hydrolases"/>
    <property type="match status" value="1"/>
</dbReference>
<name>A0A2G9RSN2_AQUCT</name>
<organism evidence="3 4">
    <name type="scientific">Aquarana catesbeiana</name>
    <name type="common">American bullfrog</name>
    <name type="synonym">Rana catesbeiana</name>
    <dbReference type="NCBI Taxonomy" id="8400"/>
    <lineage>
        <taxon>Eukaryota</taxon>
        <taxon>Metazoa</taxon>
        <taxon>Chordata</taxon>
        <taxon>Craniata</taxon>
        <taxon>Vertebrata</taxon>
        <taxon>Euteleostomi</taxon>
        <taxon>Amphibia</taxon>
        <taxon>Batrachia</taxon>
        <taxon>Anura</taxon>
        <taxon>Neobatrachia</taxon>
        <taxon>Ranoidea</taxon>
        <taxon>Ranidae</taxon>
        <taxon>Aquarana</taxon>
    </lineage>
</organism>
<keyword evidence="4" id="KW-1185">Reference proteome</keyword>
<reference evidence="4" key="1">
    <citation type="journal article" date="2017" name="Nat. Commun.">
        <title>The North American bullfrog draft genome provides insight into hormonal regulation of long noncoding RNA.</title>
        <authorList>
            <person name="Hammond S.A."/>
            <person name="Warren R.L."/>
            <person name="Vandervalk B.P."/>
            <person name="Kucuk E."/>
            <person name="Khan H."/>
            <person name="Gibb E.A."/>
            <person name="Pandoh P."/>
            <person name="Kirk H."/>
            <person name="Zhao Y."/>
            <person name="Jones M."/>
            <person name="Mungall A.J."/>
            <person name="Coope R."/>
            <person name="Pleasance S."/>
            <person name="Moore R.A."/>
            <person name="Holt R.A."/>
            <person name="Round J.M."/>
            <person name="Ohora S."/>
            <person name="Walle B.V."/>
            <person name="Veldhoen N."/>
            <person name="Helbing C.C."/>
            <person name="Birol I."/>
        </authorList>
    </citation>
    <scope>NUCLEOTIDE SEQUENCE [LARGE SCALE GENOMIC DNA]</scope>
</reference>
<dbReference type="Proteomes" id="UP000228934">
    <property type="component" value="Unassembled WGS sequence"/>
</dbReference>
<feature type="domain" description="DEAD/DEAH-box helicase" evidence="2">
    <location>
        <begin position="35"/>
        <end position="74"/>
    </location>
</feature>
<protein>
    <recommendedName>
        <fullName evidence="2">DEAD/DEAH-box helicase domain-containing protein</fullName>
    </recommendedName>
</protein>
<evidence type="ECO:0000313" key="4">
    <source>
        <dbReference type="Proteomes" id="UP000228934"/>
    </source>
</evidence>
<evidence type="ECO:0000313" key="3">
    <source>
        <dbReference type="EMBL" id="PIO30241.1"/>
    </source>
</evidence>
<dbReference type="InterPro" id="IPR027417">
    <property type="entry name" value="P-loop_NTPase"/>
</dbReference>
<dbReference type="InterPro" id="IPR000629">
    <property type="entry name" value="RNA-helicase_DEAD-box_CS"/>
</dbReference>
<accession>A0A2G9RSN2</accession>
<evidence type="ECO:0000256" key="1">
    <source>
        <dbReference type="ARBA" id="ARBA00022490"/>
    </source>
</evidence>